<feature type="binding site" evidence="14">
    <location>
        <position position="472"/>
    </location>
    <ligand>
        <name>Zn(2+)</name>
        <dbReference type="ChEBI" id="CHEBI:29105"/>
        <note>catalytic</note>
    </ligand>
</feature>
<evidence type="ECO:0000256" key="3">
    <source>
        <dbReference type="ARBA" id="ARBA00022670"/>
    </source>
</evidence>
<evidence type="ECO:0000256" key="7">
    <source>
        <dbReference type="ARBA" id="ARBA00022801"/>
    </source>
</evidence>
<evidence type="ECO:0000256" key="9">
    <source>
        <dbReference type="ARBA" id="ARBA00022840"/>
    </source>
</evidence>
<dbReference type="Gene3D" id="3.40.50.300">
    <property type="entry name" value="P-loop containing nucleotide triphosphate hydrolases"/>
    <property type="match status" value="1"/>
</dbReference>
<dbReference type="GO" id="GO:0004176">
    <property type="term" value="F:ATP-dependent peptidase activity"/>
    <property type="evidence" value="ECO:0007669"/>
    <property type="project" value="InterPro"/>
</dbReference>
<dbReference type="Pfam" id="PF00004">
    <property type="entry name" value="AAA"/>
    <property type="match status" value="1"/>
</dbReference>
<accession>A0A1I3TCP4</accession>
<dbReference type="SUPFAM" id="SSF140990">
    <property type="entry name" value="FtsH protease domain-like"/>
    <property type="match status" value="1"/>
</dbReference>
<feature type="transmembrane region" description="Helical" evidence="14">
    <location>
        <begin position="157"/>
        <end position="177"/>
    </location>
</feature>
<keyword evidence="9 14" id="KW-0067">ATP-binding</keyword>
<dbReference type="FunFam" id="1.20.58.760:FF:000001">
    <property type="entry name" value="ATP-dependent zinc metalloprotease FtsH"/>
    <property type="match status" value="1"/>
</dbReference>
<dbReference type="SMART" id="SM00382">
    <property type="entry name" value="AAA"/>
    <property type="match status" value="1"/>
</dbReference>
<evidence type="ECO:0000256" key="2">
    <source>
        <dbReference type="ARBA" id="ARBA00010044"/>
    </source>
</evidence>
<evidence type="ECO:0000256" key="4">
    <source>
        <dbReference type="ARBA" id="ARBA00022692"/>
    </source>
</evidence>
<feature type="active site" evidence="14">
    <location>
        <position position="473"/>
    </location>
</feature>
<dbReference type="Pfam" id="PF01434">
    <property type="entry name" value="Peptidase_M41"/>
    <property type="match status" value="1"/>
</dbReference>
<keyword evidence="6 14" id="KW-0547">Nucleotide-binding</keyword>
<organism evidence="17 18">
    <name type="scientific">Planctomicrobium piriforme</name>
    <dbReference type="NCBI Taxonomy" id="1576369"/>
    <lineage>
        <taxon>Bacteria</taxon>
        <taxon>Pseudomonadati</taxon>
        <taxon>Planctomycetota</taxon>
        <taxon>Planctomycetia</taxon>
        <taxon>Planctomycetales</taxon>
        <taxon>Planctomycetaceae</taxon>
        <taxon>Planctomicrobium</taxon>
    </lineage>
</organism>
<dbReference type="InterPro" id="IPR003959">
    <property type="entry name" value="ATPase_AAA_core"/>
</dbReference>
<dbReference type="STRING" id="1576369.SAMN05421753_12927"/>
<comment type="subcellular location">
    <subcellularLocation>
        <location evidence="14">Cell membrane</location>
        <topology evidence="14">Multi-pass membrane protein</topology>
        <orientation evidence="14">Cytoplasmic side</orientation>
    </subcellularLocation>
    <subcellularLocation>
        <location evidence="1">Membrane</location>
    </subcellularLocation>
</comment>
<evidence type="ECO:0000256" key="14">
    <source>
        <dbReference type="HAMAP-Rule" id="MF_01458"/>
    </source>
</evidence>
<keyword evidence="3 14" id="KW-0645">Protease</keyword>
<dbReference type="GO" id="GO:0030163">
    <property type="term" value="P:protein catabolic process"/>
    <property type="evidence" value="ECO:0007669"/>
    <property type="project" value="UniProtKB-UniRule"/>
</dbReference>
<sequence>MAEPKKAKRVEPDDGADKSNPRGGFPFFVLLMIFGLLALGGYQLMLTGNRSAVDYGFFLQEVQSGNVKDVAINSLTIQGKWENLKVAQEAWLKYKATKEAPPADDAAEKKPAAAPKAELTELFTTDVPALEGEYPLRLMEKHGVHISSVNDNFSVMLLQSFIYLLPVILISVFLLFAMRRSADPMSSGMFGNFVRSQAKRFRPNDLQTTFKDVAGMEHAKRELEEVVDFLKDPAKFQRLGAEIPKGVLLAGPPGTGKTLLARAVAGEAGVPFFSINGSEFIQMFVGVGASRVRDMFRTAKENSPCILFIDEIDAVGRVRGAGVGGGHDEREQTLNQILSEMDGFQANEAVIVVAATNRPDVLDPALLRPGRFDRHVSVDRPSRLGRVGILKVHVRKVPLGENVNLEDIAGSTIGFSGADLKNLVNEAALAAARDGKSQVDRIDFETARDKIMMGVAREEVLNAKERRMTAYHEAGHALLAWLLPEVDTVHKVTIVPRGRALGVTQLLPEEERFHMGESRLRSQLAMMLGGRAAEKLVFDEFSAGAEDDLKRASQIARRMVSAWGMSERIGPVAYRDGEEHPFLGKEIQETRKYSEQTAFLIDQEMQKILIHASERATSILEDNRENLDRISDALLEREIVSREELIELIGPKRVEADVVASV</sequence>
<dbReference type="Gene3D" id="1.20.58.760">
    <property type="entry name" value="Peptidase M41"/>
    <property type="match status" value="1"/>
</dbReference>
<keyword evidence="10 14" id="KW-1133">Transmembrane helix</keyword>
<keyword evidence="12 14" id="KW-0472">Membrane</keyword>
<dbReference type="HAMAP" id="MF_01458">
    <property type="entry name" value="FtsH"/>
    <property type="match status" value="1"/>
</dbReference>
<dbReference type="Pfam" id="PF17862">
    <property type="entry name" value="AAA_lid_3"/>
    <property type="match status" value="1"/>
</dbReference>
<dbReference type="InterPro" id="IPR037219">
    <property type="entry name" value="Peptidase_M41-like"/>
</dbReference>
<protein>
    <recommendedName>
        <fullName evidence="14">ATP-dependent zinc metalloprotease FtsH</fullName>
        <ecNumber evidence="14">3.4.24.-</ecNumber>
    </recommendedName>
</protein>
<dbReference type="InterPro" id="IPR027417">
    <property type="entry name" value="P-loop_NTPase"/>
</dbReference>
<dbReference type="GO" id="GO:0006508">
    <property type="term" value="P:proteolysis"/>
    <property type="evidence" value="ECO:0007669"/>
    <property type="project" value="UniProtKB-KW"/>
</dbReference>
<dbReference type="GO" id="GO:0004222">
    <property type="term" value="F:metalloendopeptidase activity"/>
    <property type="evidence" value="ECO:0007669"/>
    <property type="project" value="InterPro"/>
</dbReference>
<evidence type="ECO:0000256" key="8">
    <source>
        <dbReference type="ARBA" id="ARBA00022833"/>
    </source>
</evidence>
<comment type="similarity">
    <text evidence="15">Belongs to the AAA ATPase family.</text>
</comment>
<evidence type="ECO:0000313" key="18">
    <source>
        <dbReference type="Proteomes" id="UP000199518"/>
    </source>
</evidence>
<evidence type="ECO:0000256" key="10">
    <source>
        <dbReference type="ARBA" id="ARBA00022989"/>
    </source>
</evidence>
<keyword evidence="8 14" id="KW-0862">Zinc</keyword>
<evidence type="ECO:0000256" key="13">
    <source>
        <dbReference type="ARBA" id="ARBA00061570"/>
    </source>
</evidence>
<proteinExistence type="inferred from homology"/>
<dbReference type="InterPro" id="IPR000642">
    <property type="entry name" value="Peptidase_M41"/>
</dbReference>
<evidence type="ECO:0000313" key="17">
    <source>
        <dbReference type="EMBL" id="SFJ68904.1"/>
    </source>
</evidence>
<dbReference type="Proteomes" id="UP000199518">
    <property type="component" value="Unassembled WGS sequence"/>
</dbReference>
<keyword evidence="5 14" id="KW-0479">Metal-binding</keyword>
<evidence type="ECO:0000256" key="15">
    <source>
        <dbReference type="RuleBase" id="RU003651"/>
    </source>
</evidence>
<keyword evidence="17" id="KW-0132">Cell division</keyword>
<dbReference type="InterPro" id="IPR003593">
    <property type="entry name" value="AAA+_ATPase"/>
</dbReference>
<keyword evidence="17" id="KW-0131">Cell cycle</keyword>
<dbReference type="FunFam" id="1.10.8.60:FF:000001">
    <property type="entry name" value="ATP-dependent zinc metalloprotease FtsH"/>
    <property type="match status" value="1"/>
</dbReference>
<dbReference type="RefSeq" id="WP_217647199.1">
    <property type="nucleotide sequence ID" value="NZ_FOQD01000029.1"/>
</dbReference>
<dbReference type="InterPro" id="IPR005936">
    <property type="entry name" value="FtsH"/>
</dbReference>
<dbReference type="NCBIfam" id="TIGR01241">
    <property type="entry name" value="FtsH_fam"/>
    <property type="match status" value="1"/>
</dbReference>
<dbReference type="GO" id="GO:0005524">
    <property type="term" value="F:ATP binding"/>
    <property type="evidence" value="ECO:0007669"/>
    <property type="project" value="UniProtKB-UniRule"/>
</dbReference>
<keyword evidence="4 14" id="KW-0812">Transmembrane</keyword>
<reference evidence="18" key="1">
    <citation type="submission" date="2016-10" db="EMBL/GenBank/DDBJ databases">
        <authorList>
            <person name="Varghese N."/>
            <person name="Submissions S."/>
        </authorList>
    </citation>
    <scope>NUCLEOTIDE SEQUENCE [LARGE SCALE GENOMIC DNA]</scope>
    <source>
        <strain evidence="18">DSM 26348</strain>
    </source>
</reference>
<dbReference type="InterPro" id="IPR041569">
    <property type="entry name" value="AAA_lid_3"/>
</dbReference>
<feature type="binding site" evidence="14">
    <location>
        <begin position="251"/>
        <end position="258"/>
    </location>
    <ligand>
        <name>ATP</name>
        <dbReference type="ChEBI" id="CHEBI:30616"/>
    </ligand>
</feature>
<feature type="domain" description="AAA+ ATPase" evidence="16">
    <location>
        <begin position="243"/>
        <end position="382"/>
    </location>
</feature>
<dbReference type="Gene3D" id="1.10.8.60">
    <property type="match status" value="1"/>
</dbReference>
<dbReference type="EMBL" id="FOQD01000029">
    <property type="protein sequence ID" value="SFJ68904.1"/>
    <property type="molecule type" value="Genomic_DNA"/>
</dbReference>
<evidence type="ECO:0000259" key="16">
    <source>
        <dbReference type="SMART" id="SM00382"/>
    </source>
</evidence>
<dbReference type="FunFam" id="3.40.50.300:FF:000001">
    <property type="entry name" value="ATP-dependent zinc metalloprotease FtsH"/>
    <property type="match status" value="1"/>
</dbReference>
<keyword evidence="18" id="KW-1185">Reference proteome</keyword>
<feature type="binding site" evidence="14">
    <location>
        <position position="476"/>
    </location>
    <ligand>
        <name>Zn(2+)</name>
        <dbReference type="ChEBI" id="CHEBI:29105"/>
        <note>catalytic</note>
    </ligand>
</feature>
<comment type="similarity">
    <text evidence="2 14">In the C-terminal section; belongs to the peptidase M41 family.</text>
</comment>
<name>A0A1I3TCP4_9PLAN</name>
<evidence type="ECO:0000256" key="1">
    <source>
        <dbReference type="ARBA" id="ARBA00004370"/>
    </source>
</evidence>
<dbReference type="PANTHER" id="PTHR23076">
    <property type="entry name" value="METALLOPROTEASE M41 FTSH"/>
    <property type="match status" value="1"/>
</dbReference>
<feature type="binding site" evidence="14">
    <location>
        <position position="548"/>
    </location>
    <ligand>
        <name>Zn(2+)</name>
        <dbReference type="ChEBI" id="CHEBI:29105"/>
        <note>catalytic</note>
    </ligand>
</feature>
<dbReference type="PANTHER" id="PTHR23076:SF97">
    <property type="entry name" value="ATP-DEPENDENT ZINC METALLOPROTEASE YME1L1"/>
    <property type="match status" value="1"/>
</dbReference>
<dbReference type="GO" id="GO:0016887">
    <property type="term" value="F:ATP hydrolysis activity"/>
    <property type="evidence" value="ECO:0007669"/>
    <property type="project" value="UniProtKB-UniRule"/>
</dbReference>
<comment type="cofactor">
    <cofactor evidence="14">
        <name>Zn(2+)</name>
        <dbReference type="ChEBI" id="CHEBI:29105"/>
    </cofactor>
    <text evidence="14">Binds 1 zinc ion per subunit.</text>
</comment>
<dbReference type="EC" id="3.4.24.-" evidence="14"/>
<comment type="function">
    <text evidence="14">Acts as a processive, ATP-dependent zinc metallopeptidase for both cytoplasmic and membrane proteins. Plays a role in the quality control of integral membrane proteins.</text>
</comment>
<keyword evidence="7 14" id="KW-0378">Hydrolase</keyword>
<dbReference type="InterPro" id="IPR003960">
    <property type="entry name" value="ATPase_AAA_CS"/>
</dbReference>
<gene>
    <name evidence="14" type="primary">ftsH</name>
    <name evidence="17" type="ORF">SAMN05421753_12927</name>
</gene>
<keyword evidence="14" id="KW-1003">Cell membrane</keyword>
<dbReference type="PROSITE" id="PS00674">
    <property type="entry name" value="AAA"/>
    <property type="match status" value="1"/>
</dbReference>
<evidence type="ECO:0000256" key="11">
    <source>
        <dbReference type="ARBA" id="ARBA00023049"/>
    </source>
</evidence>
<evidence type="ECO:0000256" key="5">
    <source>
        <dbReference type="ARBA" id="ARBA00022723"/>
    </source>
</evidence>
<feature type="transmembrane region" description="Helical" evidence="14">
    <location>
        <begin position="25"/>
        <end position="45"/>
    </location>
</feature>
<dbReference type="GO" id="GO:0008270">
    <property type="term" value="F:zinc ion binding"/>
    <property type="evidence" value="ECO:0007669"/>
    <property type="project" value="UniProtKB-UniRule"/>
</dbReference>
<keyword evidence="11 14" id="KW-0482">Metalloprotease</keyword>
<dbReference type="SUPFAM" id="SSF52540">
    <property type="entry name" value="P-loop containing nucleoside triphosphate hydrolases"/>
    <property type="match status" value="1"/>
</dbReference>
<evidence type="ECO:0000256" key="12">
    <source>
        <dbReference type="ARBA" id="ARBA00023136"/>
    </source>
</evidence>
<dbReference type="CDD" id="cd19501">
    <property type="entry name" value="RecA-like_FtsH"/>
    <property type="match status" value="1"/>
</dbReference>
<evidence type="ECO:0000256" key="6">
    <source>
        <dbReference type="ARBA" id="ARBA00022741"/>
    </source>
</evidence>
<dbReference type="GO" id="GO:0051301">
    <property type="term" value="P:cell division"/>
    <property type="evidence" value="ECO:0007669"/>
    <property type="project" value="UniProtKB-KW"/>
</dbReference>
<comment type="subunit">
    <text evidence="14">Homohexamer.</text>
</comment>
<dbReference type="AlphaFoldDB" id="A0A1I3TCP4"/>
<dbReference type="GO" id="GO:0005886">
    <property type="term" value="C:plasma membrane"/>
    <property type="evidence" value="ECO:0007669"/>
    <property type="project" value="UniProtKB-SubCell"/>
</dbReference>
<comment type="similarity">
    <text evidence="13 14">In the central section; belongs to the AAA ATPase family.</text>
</comment>